<feature type="region of interest" description="Disordered" evidence="1">
    <location>
        <begin position="283"/>
        <end position="338"/>
    </location>
</feature>
<keyword evidence="2" id="KW-1185">Reference proteome</keyword>
<dbReference type="RefSeq" id="XP_070415616.1">
    <property type="nucleotide sequence ID" value="XM_070559515.1"/>
</dbReference>
<feature type="region of interest" description="Disordered" evidence="1">
    <location>
        <begin position="172"/>
        <end position="230"/>
    </location>
</feature>
<gene>
    <name evidence="3" type="primary">LOC139073679</name>
</gene>
<reference evidence="3" key="1">
    <citation type="submission" date="2025-08" db="UniProtKB">
        <authorList>
            <consortium name="RefSeq"/>
        </authorList>
    </citation>
    <scope>IDENTIFICATION</scope>
    <source>
        <tissue evidence="3">Blood</tissue>
    </source>
</reference>
<dbReference type="GeneID" id="139073679"/>
<feature type="compositionally biased region" description="Basic and acidic residues" evidence="1">
    <location>
        <begin position="290"/>
        <end position="304"/>
    </location>
</feature>
<accession>A0ABM4JI50</accession>
<feature type="compositionally biased region" description="Basic and acidic residues" evidence="1">
    <location>
        <begin position="181"/>
        <end position="199"/>
    </location>
</feature>
<dbReference type="Proteomes" id="UP001652662">
    <property type="component" value="Chromosome 9"/>
</dbReference>
<feature type="region of interest" description="Disordered" evidence="1">
    <location>
        <begin position="28"/>
        <end position="99"/>
    </location>
</feature>
<name>A0ABM4JI50_EQUPR</name>
<feature type="region of interest" description="Disordered" evidence="1">
    <location>
        <begin position="391"/>
        <end position="456"/>
    </location>
</feature>
<feature type="compositionally biased region" description="Basic and acidic residues" evidence="1">
    <location>
        <begin position="391"/>
        <end position="404"/>
    </location>
</feature>
<proteinExistence type="predicted"/>
<organism evidence="2 3">
    <name type="scientific">Equus przewalskii</name>
    <name type="common">Przewalski's horse</name>
    <name type="synonym">Equus caballus przewalskii</name>
    <dbReference type="NCBI Taxonomy" id="9798"/>
    <lineage>
        <taxon>Eukaryota</taxon>
        <taxon>Metazoa</taxon>
        <taxon>Chordata</taxon>
        <taxon>Craniata</taxon>
        <taxon>Vertebrata</taxon>
        <taxon>Euteleostomi</taxon>
        <taxon>Mammalia</taxon>
        <taxon>Eutheria</taxon>
        <taxon>Laurasiatheria</taxon>
        <taxon>Perissodactyla</taxon>
        <taxon>Equidae</taxon>
        <taxon>Equus</taxon>
    </lineage>
</organism>
<protein>
    <submittedName>
        <fullName evidence="3">Uncharacterized protein</fullName>
    </submittedName>
</protein>
<evidence type="ECO:0000313" key="2">
    <source>
        <dbReference type="Proteomes" id="UP001652662"/>
    </source>
</evidence>
<sequence length="456" mass="49346">MIQLYQAMYGYLSSHAITPDLYRTGPFPGNLGPRSYKERGHSATETSQPQASRNPRTHKWPQGEHFSPYRCPPRIGSRLGTVEEGTDTERQSTTSLNEGASAQLHTTTLSAGETIATFSCGHTHRHTHAGVLRPAVPDTAGLRPGAETRLTLRFPASSPLLAVAIESSRPRSFRAALPDSSQHDSADNPEGRKTRESRQPKPPVASRHGHPLALPARDLQVPDRLQRIPPTGRRRCCEMRHRLSRSSRKFVSAAGSSGTCSVAWERHRAERVALIAQAQARGGCGASAAESRRPEHLAGGRDDRAESEEPEGEASQGPDSSQACWGEGHGGDPPAAQATQPALAFTGDKQKEEPEDLESLAEVCAVWIGVILPSTLPLFQDLTHFENEQDWSKGKDLSFPKRDPGPQALVKNPLSSMETDTTKDKHLGSLSPPCKETQADGKAADQQGHGLAPLCK</sequence>
<evidence type="ECO:0000256" key="1">
    <source>
        <dbReference type="SAM" id="MobiDB-lite"/>
    </source>
</evidence>
<feature type="compositionally biased region" description="Polar residues" evidence="1">
    <location>
        <begin position="43"/>
        <end position="54"/>
    </location>
</feature>
<evidence type="ECO:0000313" key="3">
    <source>
        <dbReference type="RefSeq" id="XP_070415616.1"/>
    </source>
</evidence>